<dbReference type="InterPro" id="IPR024791">
    <property type="entry name" value="Cyt_c/ubiquinol_Oxase_su3"/>
</dbReference>
<comment type="similarity">
    <text evidence="2 6">Belongs to the cytochrome c oxidase subunit 3 family.</text>
</comment>
<feature type="domain" description="Heme-copper oxidase subunit III family profile" evidence="8">
    <location>
        <begin position="1"/>
        <end position="220"/>
    </location>
</feature>
<evidence type="ECO:0000313" key="10">
    <source>
        <dbReference type="Proteomes" id="UP000603141"/>
    </source>
</evidence>
<name>A0A934S6C2_9BACT</name>
<dbReference type="GO" id="GO:0005886">
    <property type="term" value="C:plasma membrane"/>
    <property type="evidence" value="ECO:0007669"/>
    <property type="project" value="UniProtKB-SubCell"/>
</dbReference>
<dbReference type="AlphaFoldDB" id="A0A934S6C2"/>
<evidence type="ECO:0000256" key="2">
    <source>
        <dbReference type="ARBA" id="ARBA00010581"/>
    </source>
</evidence>
<evidence type="ECO:0000259" key="8">
    <source>
        <dbReference type="PROSITE" id="PS50253"/>
    </source>
</evidence>
<feature type="transmembrane region" description="Helical" evidence="7">
    <location>
        <begin position="99"/>
        <end position="117"/>
    </location>
</feature>
<reference evidence="9" key="1">
    <citation type="submission" date="2021-01" db="EMBL/GenBank/DDBJ databases">
        <title>Modified the classification status of verrucomicrobia.</title>
        <authorList>
            <person name="Feng X."/>
        </authorList>
    </citation>
    <scope>NUCLEOTIDE SEQUENCE</scope>
    <source>
        <strain evidence="9">KCTC 22041</strain>
    </source>
</reference>
<evidence type="ECO:0000313" key="9">
    <source>
        <dbReference type="EMBL" id="MBK1882075.1"/>
    </source>
</evidence>
<feature type="transmembrane region" description="Helical" evidence="7">
    <location>
        <begin position="152"/>
        <end position="176"/>
    </location>
</feature>
<accession>A0A934S6C2</accession>
<dbReference type="InterPro" id="IPR000298">
    <property type="entry name" value="Cyt_c_oxidase-like_su3"/>
</dbReference>
<dbReference type="RefSeq" id="WP_200268853.1">
    <property type="nucleotide sequence ID" value="NZ_JAENIJ010000007.1"/>
</dbReference>
<dbReference type="InterPro" id="IPR013833">
    <property type="entry name" value="Cyt_c_oxidase_su3_a-hlx"/>
</dbReference>
<evidence type="ECO:0000256" key="3">
    <source>
        <dbReference type="ARBA" id="ARBA00022692"/>
    </source>
</evidence>
<feature type="transmembrane region" description="Helical" evidence="7">
    <location>
        <begin position="65"/>
        <end position="87"/>
    </location>
</feature>
<evidence type="ECO:0000256" key="5">
    <source>
        <dbReference type="ARBA" id="ARBA00023136"/>
    </source>
</evidence>
<dbReference type="PANTHER" id="PTHR11403">
    <property type="entry name" value="CYTOCHROME C OXIDASE SUBUNIT III"/>
    <property type="match status" value="1"/>
</dbReference>
<dbReference type="Pfam" id="PF00510">
    <property type="entry name" value="COX3"/>
    <property type="match status" value="1"/>
</dbReference>
<evidence type="ECO:0000256" key="7">
    <source>
        <dbReference type="SAM" id="Phobius"/>
    </source>
</evidence>
<organism evidence="9 10">
    <name type="scientific">Luteolibacter pohnpeiensis</name>
    <dbReference type="NCBI Taxonomy" id="454153"/>
    <lineage>
        <taxon>Bacteria</taxon>
        <taxon>Pseudomonadati</taxon>
        <taxon>Verrucomicrobiota</taxon>
        <taxon>Verrucomicrobiia</taxon>
        <taxon>Verrucomicrobiales</taxon>
        <taxon>Verrucomicrobiaceae</taxon>
        <taxon>Luteolibacter</taxon>
    </lineage>
</organism>
<protein>
    <submittedName>
        <fullName evidence="9">Cytochrome c oxidase subunit 3</fullName>
    </submittedName>
</protein>
<keyword evidence="3 6" id="KW-0812">Transmembrane</keyword>
<comment type="caution">
    <text evidence="9">The sequence shown here is derived from an EMBL/GenBank/DDBJ whole genome shotgun (WGS) entry which is preliminary data.</text>
</comment>
<feature type="transmembrane region" description="Helical" evidence="7">
    <location>
        <begin position="197"/>
        <end position="217"/>
    </location>
</feature>
<evidence type="ECO:0000256" key="6">
    <source>
        <dbReference type="RuleBase" id="RU003376"/>
    </source>
</evidence>
<gene>
    <name evidence="9" type="ORF">JIN85_06590</name>
</gene>
<dbReference type="InterPro" id="IPR035973">
    <property type="entry name" value="Cyt_c_oxidase_su3-like_sf"/>
</dbReference>
<keyword evidence="5 7" id="KW-0472">Membrane</keyword>
<evidence type="ECO:0000256" key="4">
    <source>
        <dbReference type="ARBA" id="ARBA00022989"/>
    </source>
</evidence>
<dbReference type="GO" id="GO:0019646">
    <property type="term" value="P:aerobic electron transport chain"/>
    <property type="evidence" value="ECO:0007669"/>
    <property type="project" value="InterPro"/>
</dbReference>
<dbReference type="SUPFAM" id="SSF81452">
    <property type="entry name" value="Cytochrome c oxidase subunit III-like"/>
    <property type="match status" value="1"/>
</dbReference>
<dbReference type="PROSITE" id="PS50253">
    <property type="entry name" value="COX3"/>
    <property type="match status" value="1"/>
</dbReference>
<dbReference type="Proteomes" id="UP000603141">
    <property type="component" value="Unassembled WGS sequence"/>
</dbReference>
<evidence type="ECO:0000256" key="1">
    <source>
        <dbReference type="ARBA" id="ARBA00004141"/>
    </source>
</evidence>
<comment type="subcellular location">
    <subcellularLocation>
        <location evidence="6">Cell membrane</location>
        <topology evidence="6">Multi-pass membrane protein</topology>
    </subcellularLocation>
    <subcellularLocation>
        <location evidence="1">Membrane</location>
        <topology evidence="1">Multi-pass membrane protein</topology>
    </subcellularLocation>
</comment>
<keyword evidence="10" id="KW-1185">Reference proteome</keyword>
<dbReference type="GO" id="GO:0004129">
    <property type="term" value="F:cytochrome-c oxidase activity"/>
    <property type="evidence" value="ECO:0007669"/>
    <property type="project" value="InterPro"/>
</dbReference>
<keyword evidence="4 7" id="KW-1133">Transmembrane helix</keyword>
<proteinExistence type="inferred from homology"/>
<dbReference type="Gene3D" id="1.20.120.80">
    <property type="entry name" value="Cytochrome c oxidase, subunit III, four-helix bundle"/>
    <property type="match status" value="1"/>
</dbReference>
<sequence length="223" mass="25464">MNRDHISDLPDHLSDSNQRAEMATLGMWIFLTTEVLFFGALFLAFTIYRHKYSADFVAASDHLNVWLGGLNTFILLTSSFFVALAVAAAHAGNRKRTNWHLCATVILAVIFLGIKAIEYHQDFTEKLIPGRHFNVSGTDSSAIAHQQLFFCFYFIMTGIHAFHMIAGTGVMAWMIMKNLRTKEDPMTQTDRIRVESIGLYWHFVDIVWVFLLPLLYLTGLERL</sequence>
<feature type="transmembrane region" description="Helical" evidence="7">
    <location>
        <begin position="25"/>
        <end position="45"/>
    </location>
</feature>
<dbReference type="PANTHER" id="PTHR11403:SF6">
    <property type="entry name" value="NITRIC OXIDE REDUCTASE SUBUNIT E"/>
    <property type="match status" value="1"/>
</dbReference>
<dbReference type="EMBL" id="JAENIJ010000007">
    <property type="protein sequence ID" value="MBK1882075.1"/>
    <property type="molecule type" value="Genomic_DNA"/>
</dbReference>